<evidence type="ECO:0000313" key="6">
    <source>
        <dbReference type="Proteomes" id="UP000017127"/>
    </source>
</evidence>
<feature type="repeat" description="TPR" evidence="3">
    <location>
        <begin position="640"/>
        <end position="673"/>
    </location>
</feature>
<dbReference type="SUPFAM" id="SSF56112">
    <property type="entry name" value="Protein kinase-like (PK-like)"/>
    <property type="match status" value="1"/>
</dbReference>
<protein>
    <submittedName>
        <fullName evidence="5">Phosphotransferase enzyme family protein</fullName>
    </submittedName>
</protein>
<dbReference type="GO" id="GO:0005524">
    <property type="term" value="F:ATP binding"/>
    <property type="evidence" value="ECO:0007669"/>
    <property type="project" value="InterPro"/>
</dbReference>
<evidence type="ECO:0000259" key="4">
    <source>
        <dbReference type="PROSITE" id="PS50011"/>
    </source>
</evidence>
<dbReference type="Pfam" id="PF13414">
    <property type="entry name" value="TPR_11"/>
    <property type="match status" value="2"/>
</dbReference>
<dbReference type="Gene3D" id="1.25.40.10">
    <property type="entry name" value="Tetratricopeptide repeat domain"/>
    <property type="match status" value="5"/>
</dbReference>
<organism evidence="5 6">
    <name type="scientific">Lyngbya aestuarii BL J</name>
    <dbReference type="NCBI Taxonomy" id="1348334"/>
    <lineage>
        <taxon>Bacteria</taxon>
        <taxon>Bacillati</taxon>
        <taxon>Cyanobacteriota</taxon>
        <taxon>Cyanophyceae</taxon>
        <taxon>Oscillatoriophycideae</taxon>
        <taxon>Oscillatoriales</taxon>
        <taxon>Microcoleaceae</taxon>
        <taxon>Lyngbya</taxon>
    </lineage>
</organism>
<evidence type="ECO:0000256" key="1">
    <source>
        <dbReference type="ARBA" id="ARBA00022737"/>
    </source>
</evidence>
<keyword evidence="6" id="KW-1185">Reference proteome</keyword>
<dbReference type="Pfam" id="PF00069">
    <property type="entry name" value="Pkinase"/>
    <property type="match status" value="1"/>
</dbReference>
<dbReference type="PROSITE" id="PS50005">
    <property type="entry name" value="TPR"/>
    <property type="match status" value="9"/>
</dbReference>
<dbReference type="AlphaFoldDB" id="U7QQ05"/>
<feature type="repeat" description="TPR" evidence="3">
    <location>
        <begin position="606"/>
        <end position="639"/>
    </location>
</feature>
<dbReference type="EMBL" id="AUZM01000004">
    <property type="protein sequence ID" value="ERT09362.1"/>
    <property type="molecule type" value="Genomic_DNA"/>
</dbReference>
<accession>U7QQ05</accession>
<feature type="repeat" description="TPR" evidence="3">
    <location>
        <begin position="572"/>
        <end position="605"/>
    </location>
</feature>
<dbReference type="CDD" id="cd14014">
    <property type="entry name" value="STKc_PknB_like"/>
    <property type="match status" value="1"/>
</dbReference>
<keyword evidence="5" id="KW-0808">Transferase</keyword>
<dbReference type="PATRIC" id="fig|1348334.3.peg.658"/>
<gene>
    <name evidence="5" type="ORF">M595_0670</name>
</gene>
<dbReference type="InterPro" id="IPR019734">
    <property type="entry name" value="TPR_rpt"/>
</dbReference>
<reference evidence="5 6" key="1">
    <citation type="journal article" date="2013" name="Front. Microbiol.">
        <title>Comparative genomic analyses of the cyanobacterium, Lyngbya aestuarii BL J, a powerful hydrogen producer.</title>
        <authorList>
            <person name="Kothari A."/>
            <person name="Vaughn M."/>
            <person name="Garcia-Pichel F."/>
        </authorList>
    </citation>
    <scope>NUCLEOTIDE SEQUENCE [LARGE SCALE GENOMIC DNA]</scope>
    <source>
        <strain evidence="5 6">BL J</strain>
    </source>
</reference>
<dbReference type="Proteomes" id="UP000017127">
    <property type="component" value="Unassembled WGS sequence"/>
</dbReference>
<dbReference type="InterPro" id="IPR011990">
    <property type="entry name" value="TPR-like_helical_dom_sf"/>
</dbReference>
<dbReference type="SMART" id="SM00028">
    <property type="entry name" value="TPR"/>
    <property type="match status" value="11"/>
</dbReference>
<evidence type="ECO:0000313" key="5">
    <source>
        <dbReference type="EMBL" id="ERT09362.1"/>
    </source>
</evidence>
<feature type="repeat" description="TPR" evidence="3">
    <location>
        <begin position="335"/>
        <end position="368"/>
    </location>
</feature>
<evidence type="ECO:0000256" key="2">
    <source>
        <dbReference type="ARBA" id="ARBA00022803"/>
    </source>
</evidence>
<dbReference type="RefSeq" id="WP_023064589.1">
    <property type="nucleotide sequence ID" value="NZ_AUZM01000004.1"/>
</dbReference>
<name>U7QQ05_9CYAN</name>
<dbReference type="InterPro" id="IPR050498">
    <property type="entry name" value="Ycf3"/>
</dbReference>
<dbReference type="SUPFAM" id="SSF48452">
    <property type="entry name" value="TPR-like"/>
    <property type="match status" value="1"/>
</dbReference>
<dbReference type="Gene3D" id="1.10.510.10">
    <property type="entry name" value="Transferase(Phosphotransferase) domain 1"/>
    <property type="match status" value="1"/>
</dbReference>
<dbReference type="PROSITE" id="PS50011">
    <property type="entry name" value="PROTEIN_KINASE_DOM"/>
    <property type="match status" value="1"/>
</dbReference>
<dbReference type="GO" id="GO:0004672">
    <property type="term" value="F:protein kinase activity"/>
    <property type="evidence" value="ECO:0007669"/>
    <property type="project" value="InterPro"/>
</dbReference>
<keyword evidence="1" id="KW-0677">Repeat</keyword>
<comment type="caution">
    <text evidence="5">The sequence shown here is derived from an EMBL/GenBank/DDBJ whole genome shotgun (WGS) entry which is preliminary data.</text>
</comment>
<evidence type="ECO:0000256" key="3">
    <source>
        <dbReference type="PROSITE-ProRule" id="PRU00339"/>
    </source>
</evidence>
<dbReference type="Gene3D" id="3.30.200.20">
    <property type="entry name" value="Phosphorylase Kinase, domain 1"/>
    <property type="match status" value="1"/>
</dbReference>
<dbReference type="InterPro" id="IPR000719">
    <property type="entry name" value="Prot_kinase_dom"/>
</dbReference>
<sequence length="724" mass="81704">MQMIGQLLDRRYRIVQILSSGAFGQTYLAADTRRPGHPQCVVKQLRPPNNNSKILKTALRLFEKEAEILEKLGRHNQIPLLLAYFKEQSNFYLVEEYIEGHSLSKELVPGTPWPEERVIKLLEEILEILLFVHEQGVIHRDVNPSNIIRRRSDKKLVLIDFGSVKEVSHQFLNGNNQSMRTIATGTPSYMPIEQFQGNPQYNSDLYAVGMIAIQAITGLEASDLPKLQDPNLSNPDDITWRNRARVSAGLAKIIDKMVHHYHGKRYLACNDVISDLRKITGRSDFTYIPNSASLNPDKRITNWGKIVGLTATGLVGLLVVFGLIKAFNRPDPVKAKVAFSQGVEKLEKGNPQAAVRTLTQAINYNPDNPEAYHQRGNAYYDLEQYQNAIEDYTQAIQLNPNYTNAYFNRGLARYDAQDLSGAIADYSKVIELEPSDVDAYYKRGLAHYSLENYQKAIEDYSEVIRIQSDHPLAYRSRGIARVNSGDLQSGLADYTEAIRLDSKNFLAYYDRGRTRFHLGDYQGALADYDRVIELQPDNSSVYGNRCSTQINLSKHQAAIDDCTKAIQLEPNAVAYNNRCVAYLNISELENALADCTKAIELTPTDHKAYSNRGMVQVAQQDFQAAIADYTKAIELNPNDAQSYSNRAVAYYELQDYNQAIADYVQAIRLKPDYPNAFYGRGIVRVALGDKSGAINDFRTAGQLYLEQGLTGGYRDAQYQIQQLK</sequence>
<dbReference type="InterPro" id="IPR011009">
    <property type="entry name" value="Kinase-like_dom_sf"/>
</dbReference>
<feature type="domain" description="Protein kinase" evidence="4">
    <location>
        <begin position="12"/>
        <end position="286"/>
    </location>
</feature>
<dbReference type="GO" id="GO:0009279">
    <property type="term" value="C:cell outer membrane"/>
    <property type="evidence" value="ECO:0007669"/>
    <property type="project" value="TreeGrafter"/>
</dbReference>
<feature type="repeat" description="TPR" evidence="3">
    <location>
        <begin position="471"/>
        <end position="504"/>
    </location>
</feature>
<keyword evidence="2 3" id="KW-0802">TPR repeat</keyword>
<dbReference type="PANTHER" id="PTHR44858:SF1">
    <property type="entry name" value="UDP-N-ACETYLGLUCOSAMINE--PEPTIDE N-ACETYLGLUCOSAMINYLTRANSFERASE SPINDLY-RELATED"/>
    <property type="match status" value="1"/>
</dbReference>
<dbReference type="Pfam" id="PF13432">
    <property type="entry name" value="TPR_16"/>
    <property type="match status" value="1"/>
</dbReference>
<feature type="repeat" description="TPR" evidence="3">
    <location>
        <begin position="437"/>
        <end position="470"/>
    </location>
</feature>
<dbReference type="GO" id="GO:0046813">
    <property type="term" value="P:receptor-mediated virion attachment to host cell"/>
    <property type="evidence" value="ECO:0007669"/>
    <property type="project" value="TreeGrafter"/>
</dbReference>
<feature type="repeat" description="TPR" evidence="3">
    <location>
        <begin position="505"/>
        <end position="538"/>
    </location>
</feature>
<dbReference type="Pfam" id="PF00515">
    <property type="entry name" value="TPR_1"/>
    <property type="match status" value="2"/>
</dbReference>
<feature type="repeat" description="TPR" evidence="3">
    <location>
        <begin position="369"/>
        <end position="402"/>
    </location>
</feature>
<dbReference type="PROSITE" id="PS50293">
    <property type="entry name" value="TPR_REGION"/>
    <property type="match status" value="5"/>
</dbReference>
<feature type="repeat" description="TPR" evidence="3">
    <location>
        <begin position="403"/>
        <end position="436"/>
    </location>
</feature>
<dbReference type="PANTHER" id="PTHR44858">
    <property type="entry name" value="TETRATRICOPEPTIDE REPEAT PROTEIN 6"/>
    <property type="match status" value="1"/>
</dbReference>
<dbReference type="OrthoDB" id="568198at2"/>
<proteinExistence type="predicted"/>